<dbReference type="Proteomes" id="UP001597139">
    <property type="component" value="Unassembled WGS sequence"/>
</dbReference>
<dbReference type="PANTHER" id="PTHR31118">
    <property type="entry name" value="CYCLASE-LIKE PROTEIN 2"/>
    <property type="match status" value="1"/>
</dbReference>
<proteinExistence type="predicted"/>
<dbReference type="GO" id="GO:0016787">
    <property type="term" value="F:hydrolase activity"/>
    <property type="evidence" value="ECO:0007669"/>
    <property type="project" value="UniProtKB-KW"/>
</dbReference>
<dbReference type="Gene3D" id="3.50.30.50">
    <property type="entry name" value="Putative cyclase"/>
    <property type="match status" value="1"/>
</dbReference>
<dbReference type="PANTHER" id="PTHR31118:SF32">
    <property type="entry name" value="KYNURENINE FORMAMIDASE"/>
    <property type="match status" value="1"/>
</dbReference>
<dbReference type="RefSeq" id="WP_267646763.1">
    <property type="nucleotide sequence ID" value="NZ_JANHGR010000001.1"/>
</dbReference>
<dbReference type="AlphaFoldDB" id="A0ABD6BQB0"/>
<comment type="caution">
    <text evidence="1">The sequence shown here is derived from an EMBL/GenBank/DDBJ whole genome shotgun (WGS) entry which is preliminary data.</text>
</comment>
<dbReference type="EMBL" id="JBHUCZ010000002">
    <property type="protein sequence ID" value="MFD1566790.1"/>
    <property type="molecule type" value="Genomic_DNA"/>
</dbReference>
<gene>
    <name evidence="1" type="ORF">ACFSAU_04730</name>
</gene>
<protein>
    <submittedName>
        <fullName evidence="1">Cyclase family protein</fullName>
        <ecNumber evidence="1">3.5.-.-</ecNumber>
    </submittedName>
</protein>
<sequence>MQDLTHPVESGMPVYPGDPEVTVEAADTFEADGCRVSHLSIGSHAGTHVDAPAHTEAEGNTLADYPVSAFVRDAAVVDCTDLDAREPIPADRVPSGERAGDADCILFRTGWDRYWGSDRYRDHPYLSVEAAERCGQRNLAVGIDAFSPDPTPPAEGSLSIGDRDPFGAHHALLGAGVLVFENLANLDSVPERVELRAQPIAFGGDGAPVRAVGVEAAADRE</sequence>
<keyword evidence="1" id="KW-0378">Hydrolase</keyword>
<name>A0ABD6BQB0_9EURY</name>
<accession>A0ABD6BQB0</accession>
<dbReference type="Pfam" id="PF04199">
    <property type="entry name" value="Cyclase"/>
    <property type="match status" value="1"/>
</dbReference>
<dbReference type="InterPro" id="IPR037175">
    <property type="entry name" value="KFase_sf"/>
</dbReference>
<dbReference type="InterPro" id="IPR007325">
    <property type="entry name" value="KFase/CYL"/>
</dbReference>
<organism evidence="1 2">
    <name type="scientific">Halolamina litorea</name>
    <dbReference type="NCBI Taxonomy" id="1515593"/>
    <lineage>
        <taxon>Archaea</taxon>
        <taxon>Methanobacteriati</taxon>
        <taxon>Methanobacteriota</taxon>
        <taxon>Stenosarchaea group</taxon>
        <taxon>Halobacteria</taxon>
        <taxon>Halobacteriales</taxon>
        <taxon>Haloferacaceae</taxon>
    </lineage>
</organism>
<reference evidence="1 2" key="1">
    <citation type="journal article" date="2019" name="Int. J. Syst. Evol. Microbiol.">
        <title>The Global Catalogue of Microorganisms (GCM) 10K type strain sequencing project: providing services to taxonomists for standard genome sequencing and annotation.</title>
        <authorList>
            <consortium name="The Broad Institute Genomics Platform"/>
            <consortium name="The Broad Institute Genome Sequencing Center for Infectious Disease"/>
            <person name="Wu L."/>
            <person name="Ma J."/>
        </authorList>
    </citation>
    <scope>NUCLEOTIDE SEQUENCE [LARGE SCALE GENOMIC DNA]</scope>
    <source>
        <strain evidence="1 2">CGMCC 1.12859</strain>
    </source>
</reference>
<evidence type="ECO:0000313" key="1">
    <source>
        <dbReference type="EMBL" id="MFD1566790.1"/>
    </source>
</evidence>
<evidence type="ECO:0000313" key="2">
    <source>
        <dbReference type="Proteomes" id="UP001597139"/>
    </source>
</evidence>
<dbReference type="EC" id="3.5.-.-" evidence="1"/>
<dbReference type="SUPFAM" id="SSF102198">
    <property type="entry name" value="Putative cyclase"/>
    <property type="match status" value="1"/>
</dbReference>
<keyword evidence="2" id="KW-1185">Reference proteome</keyword>